<reference evidence="22" key="1">
    <citation type="submission" date="2025-08" db="UniProtKB">
        <authorList>
            <consortium name="Ensembl"/>
        </authorList>
    </citation>
    <scope>IDENTIFICATION</scope>
</reference>
<feature type="domain" description="Periplakin/Envoplakin N-terminal" evidence="20">
    <location>
        <begin position="12"/>
        <end position="104"/>
    </location>
</feature>
<dbReference type="SMART" id="SM00250">
    <property type="entry name" value="PLEC"/>
    <property type="match status" value="2"/>
</dbReference>
<reference evidence="22" key="2">
    <citation type="submission" date="2025-09" db="UniProtKB">
        <authorList>
            <consortium name="Ensembl"/>
        </authorList>
    </citation>
    <scope>IDENTIFICATION</scope>
</reference>
<feature type="coiled-coil region" evidence="18">
    <location>
        <begin position="867"/>
        <end position="901"/>
    </location>
</feature>
<feature type="coiled-coil region" evidence="18">
    <location>
        <begin position="1045"/>
        <end position="1183"/>
    </location>
</feature>
<evidence type="ECO:0000256" key="9">
    <source>
        <dbReference type="ARBA" id="ARBA00022737"/>
    </source>
</evidence>
<evidence type="ECO:0000256" key="16">
    <source>
        <dbReference type="ARBA" id="ARBA00065742"/>
    </source>
</evidence>
<evidence type="ECO:0000256" key="7">
    <source>
        <dbReference type="ARBA" id="ARBA00022490"/>
    </source>
</evidence>
<accession>A0A7M4F5W9</accession>
<evidence type="ECO:0000256" key="5">
    <source>
        <dbReference type="ARBA" id="ARBA00022443"/>
    </source>
</evidence>
<dbReference type="GO" id="GO:0045296">
    <property type="term" value="F:cadherin binding"/>
    <property type="evidence" value="ECO:0007669"/>
    <property type="project" value="TreeGrafter"/>
</dbReference>
<dbReference type="Pfam" id="PF23160">
    <property type="entry name" value="Spectrin_1st_PEPL"/>
    <property type="match status" value="1"/>
</dbReference>
<comment type="similarity">
    <text evidence="4">Belongs to the plakin or cytolinker family.</text>
</comment>
<keyword evidence="7" id="KW-0963">Cytoplasm</keyword>
<dbReference type="InterPro" id="IPR058847">
    <property type="entry name" value="Plectin_PPL"/>
</dbReference>
<evidence type="ECO:0000313" key="23">
    <source>
        <dbReference type="Proteomes" id="UP000594220"/>
    </source>
</evidence>
<feature type="domain" description="Periplakin-like plectin repeat" evidence="21">
    <location>
        <begin position="1217"/>
        <end position="1380"/>
    </location>
</feature>
<keyword evidence="23" id="KW-1185">Reference proteome</keyword>
<dbReference type="Gene3D" id="2.30.30.40">
    <property type="entry name" value="SH3 Domains"/>
    <property type="match status" value="1"/>
</dbReference>
<dbReference type="InterPro" id="IPR043197">
    <property type="entry name" value="Plakin"/>
</dbReference>
<evidence type="ECO:0000256" key="2">
    <source>
        <dbReference type="ARBA" id="ARBA00004245"/>
    </source>
</evidence>
<keyword evidence="10" id="KW-0965">Cell junction</keyword>
<dbReference type="GO" id="GO:0030057">
    <property type="term" value="C:desmosome"/>
    <property type="evidence" value="ECO:0007669"/>
    <property type="project" value="UniProtKB-SubCell"/>
</dbReference>
<dbReference type="PANTHER" id="PTHR23169">
    <property type="entry name" value="ENVOPLAKIN"/>
    <property type="match status" value="1"/>
</dbReference>
<dbReference type="GO" id="GO:0031424">
    <property type="term" value="P:keratinization"/>
    <property type="evidence" value="ECO:0007669"/>
    <property type="project" value="UniProtKB-KW"/>
</dbReference>
<proteinExistence type="inferred from homology"/>
<dbReference type="InterPro" id="IPR055419">
    <property type="entry name" value="Spectrin_PEPL/EVPL"/>
</dbReference>
<dbReference type="SUPFAM" id="SSF46966">
    <property type="entry name" value="Spectrin repeat"/>
    <property type="match status" value="2"/>
</dbReference>
<dbReference type="GO" id="GO:0005737">
    <property type="term" value="C:cytoplasm"/>
    <property type="evidence" value="ECO:0007669"/>
    <property type="project" value="TreeGrafter"/>
</dbReference>
<dbReference type="Proteomes" id="UP000594220">
    <property type="component" value="Unplaced"/>
</dbReference>
<evidence type="ECO:0000256" key="13">
    <source>
        <dbReference type="ARBA" id="ARBA00023212"/>
    </source>
</evidence>
<comment type="subunit">
    <text evidence="16">Homodimer or a heterodimer with EVPL. Found in a complex composed of PPL (via C-terminal linker domain), BFSP1 and BFSP2 in the retinal lens. Within the complex interacts (via C-terminal linker domain) with BFSP2. Interacts with VIM. Binds to the PH domain of AKT1. Interacts with FCGR1A. May interact with PPHLN1.</text>
</comment>
<evidence type="ECO:0000256" key="3">
    <source>
        <dbReference type="ARBA" id="ARBA00004568"/>
    </source>
</evidence>
<evidence type="ECO:0000313" key="22">
    <source>
        <dbReference type="Ensembl" id="ENSCPRP00005020001.1"/>
    </source>
</evidence>
<organism evidence="22 23">
    <name type="scientific">Crocodylus porosus</name>
    <name type="common">Saltwater crocodile</name>
    <name type="synonym">Estuarine crocodile</name>
    <dbReference type="NCBI Taxonomy" id="8502"/>
    <lineage>
        <taxon>Eukaryota</taxon>
        <taxon>Metazoa</taxon>
        <taxon>Chordata</taxon>
        <taxon>Craniata</taxon>
        <taxon>Vertebrata</taxon>
        <taxon>Euteleostomi</taxon>
        <taxon>Archelosauria</taxon>
        <taxon>Archosauria</taxon>
        <taxon>Crocodylia</taxon>
        <taxon>Longirostres</taxon>
        <taxon>Crocodylidae</taxon>
        <taxon>Crocodylus</taxon>
    </lineage>
</organism>
<feature type="domain" description="Periplakin-like plectin repeat" evidence="21">
    <location>
        <begin position="980"/>
        <end position="1143"/>
    </location>
</feature>
<dbReference type="InterPro" id="IPR018159">
    <property type="entry name" value="Spectrin/alpha-actinin"/>
</dbReference>
<feature type="coiled-coil region" evidence="18">
    <location>
        <begin position="749"/>
        <end position="783"/>
    </location>
</feature>
<comment type="subcellular location">
    <subcellularLocation>
        <location evidence="3">Cell junction</location>
        <location evidence="3">Desmosome</location>
    </subcellularLocation>
    <subcellularLocation>
        <location evidence="1">Cell membrane</location>
    </subcellularLocation>
    <subcellularLocation>
        <location evidence="2">Cytoplasm</location>
        <location evidence="2">Cytoskeleton</location>
    </subcellularLocation>
</comment>
<evidence type="ECO:0000259" key="19">
    <source>
        <dbReference type="Pfam" id="PF17902"/>
    </source>
</evidence>
<keyword evidence="5" id="KW-0728">SH3 domain</keyword>
<dbReference type="Gene3D" id="1.20.58.60">
    <property type="match status" value="4"/>
</dbReference>
<keyword evidence="14" id="KW-0417">Keratinization</keyword>
<evidence type="ECO:0000256" key="6">
    <source>
        <dbReference type="ARBA" id="ARBA00022475"/>
    </source>
</evidence>
<dbReference type="FunFam" id="1.20.58.60:FF:000143">
    <property type="entry name" value="Periplakin"/>
    <property type="match status" value="1"/>
</dbReference>
<dbReference type="InterPro" id="IPR001101">
    <property type="entry name" value="Plectin_repeat"/>
</dbReference>
<dbReference type="GO" id="GO:0001533">
    <property type="term" value="C:cornified envelope"/>
    <property type="evidence" value="ECO:0007669"/>
    <property type="project" value="UniProtKB-ARBA"/>
</dbReference>
<dbReference type="Pfam" id="PF26346">
    <property type="entry name" value="Plectin_PPL"/>
    <property type="match status" value="2"/>
</dbReference>
<evidence type="ECO:0000256" key="10">
    <source>
        <dbReference type="ARBA" id="ARBA00022949"/>
    </source>
</evidence>
<feature type="coiled-coil region" evidence="18">
    <location>
        <begin position="2"/>
        <end position="29"/>
    </location>
</feature>
<dbReference type="FunFam" id="2.30.30.40:FF:000088">
    <property type="entry name" value="Periplakin"/>
    <property type="match status" value="1"/>
</dbReference>
<name>A0A7M4F5W9_CROPO</name>
<comment type="function">
    <text evidence="15">Component of the cornified envelope of keratinocytes. May link the cornified envelope to desmosomes and intermediate filaments. May act as a localization signal in PKB/AKT-mediated signaling.</text>
</comment>
<dbReference type="FunFam" id="1.20.58.60:FF:000030">
    <property type="entry name" value="Short stop, isoform K"/>
    <property type="match status" value="1"/>
</dbReference>
<dbReference type="GO" id="GO:0045104">
    <property type="term" value="P:intermediate filament cytoskeleton organization"/>
    <property type="evidence" value="ECO:0007669"/>
    <property type="project" value="InterPro"/>
</dbReference>
<dbReference type="Ensembl" id="ENSCPRT00005023375.1">
    <property type="protein sequence ID" value="ENSCPRP00005020001.1"/>
    <property type="gene ID" value="ENSCPRG00005013743.1"/>
</dbReference>
<evidence type="ECO:0000256" key="4">
    <source>
        <dbReference type="ARBA" id="ARBA00009109"/>
    </source>
</evidence>
<dbReference type="GO" id="GO:0005198">
    <property type="term" value="F:structural molecule activity"/>
    <property type="evidence" value="ECO:0007669"/>
    <property type="project" value="TreeGrafter"/>
</dbReference>
<evidence type="ECO:0000259" key="21">
    <source>
        <dbReference type="Pfam" id="PF26346"/>
    </source>
</evidence>
<dbReference type="FunFam" id="1.20.58.60:FF:000160">
    <property type="entry name" value="Periplakin"/>
    <property type="match status" value="1"/>
</dbReference>
<feature type="coiled-coil region" evidence="18">
    <location>
        <begin position="1283"/>
        <end position="1317"/>
    </location>
</feature>
<dbReference type="InterPro" id="IPR041615">
    <property type="entry name" value="Desmoplakin_SH3"/>
</dbReference>
<dbReference type="PANTHER" id="PTHR23169:SF10">
    <property type="entry name" value="PERIPLAKIN"/>
    <property type="match status" value="1"/>
</dbReference>
<evidence type="ECO:0000256" key="1">
    <source>
        <dbReference type="ARBA" id="ARBA00004236"/>
    </source>
</evidence>
<keyword evidence="9" id="KW-0677">Repeat</keyword>
<feature type="coiled-coil region" evidence="18">
    <location>
        <begin position="634"/>
        <end position="689"/>
    </location>
</feature>
<dbReference type="SMART" id="SM00150">
    <property type="entry name" value="SPEC"/>
    <property type="match status" value="4"/>
</dbReference>
<feature type="coiled-coil region" evidence="18">
    <location>
        <begin position="1580"/>
        <end position="1628"/>
    </location>
</feature>
<evidence type="ECO:0000256" key="8">
    <source>
        <dbReference type="ARBA" id="ARBA00022553"/>
    </source>
</evidence>
<dbReference type="Pfam" id="PF17902">
    <property type="entry name" value="SH3_10"/>
    <property type="match status" value="1"/>
</dbReference>
<dbReference type="FunFam" id="1.20.58.60:FF:000109">
    <property type="entry name" value="Periplakin"/>
    <property type="match status" value="1"/>
</dbReference>
<evidence type="ECO:0000256" key="18">
    <source>
        <dbReference type="SAM" id="Coils"/>
    </source>
</evidence>
<dbReference type="SUPFAM" id="SSF75399">
    <property type="entry name" value="Plakin repeat"/>
    <property type="match status" value="1"/>
</dbReference>
<keyword evidence="13" id="KW-0206">Cytoskeleton</keyword>
<dbReference type="GO" id="GO:0042060">
    <property type="term" value="P:wound healing"/>
    <property type="evidence" value="ECO:0007669"/>
    <property type="project" value="TreeGrafter"/>
</dbReference>
<dbReference type="InterPro" id="IPR035915">
    <property type="entry name" value="Plakin_repeat_sf"/>
</dbReference>
<evidence type="ECO:0000256" key="17">
    <source>
        <dbReference type="ARBA" id="ARBA00074144"/>
    </source>
</evidence>
<protein>
    <recommendedName>
        <fullName evidence="17">Periplakin</fullName>
    </recommendedName>
</protein>
<dbReference type="GO" id="GO:0005882">
    <property type="term" value="C:intermediate filament"/>
    <property type="evidence" value="ECO:0007669"/>
    <property type="project" value="TreeGrafter"/>
</dbReference>
<feature type="domain" description="Desmoplakin SH3" evidence="19">
    <location>
        <begin position="362"/>
        <end position="425"/>
    </location>
</feature>
<dbReference type="FunFam" id="3.30.160.780:FF:000001">
    <property type="entry name" value="Plectin a"/>
    <property type="match status" value="1"/>
</dbReference>
<feature type="coiled-coil region" evidence="18">
    <location>
        <begin position="329"/>
        <end position="356"/>
    </location>
</feature>
<evidence type="ECO:0000256" key="14">
    <source>
        <dbReference type="ARBA" id="ARBA00023249"/>
    </source>
</evidence>
<evidence type="ECO:0000259" key="20">
    <source>
        <dbReference type="Pfam" id="PF23160"/>
    </source>
</evidence>
<dbReference type="Gene3D" id="3.30.160.780">
    <property type="match status" value="1"/>
</dbReference>
<feature type="coiled-coil region" evidence="18">
    <location>
        <begin position="925"/>
        <end position="1005"/>
    </location>
</feature>
<evidence type="ECO:0000256" key="15">
    <source>
        <dbReference type="ARBA" id="ARBA00059924"/>
    </source>
</evidence>
<keyword evidence="11 18" id="KW-0175">Coiled coil</keyword>
<keyword evidence="12" id="KW-0472">Membrane</keyword>
<sequence>SNKELSELIERLQKNADQVEKNIVEADSRMQNDLHKIKAGHPAQHKDVTARKLTESNKLLYVLDGDAAVARHMKHPQGDMITEDIRQLKERVANLRLKHDQIYNFTPQEVEPQVNWSEVIDEKQDLLNSKGFGTDLPLVNSQVEEHNIFHNEVMAIGPHINKDGDKVVKYQKLLSDSQQRQQDLNSLEDYMQRCTNKLYWLDQQAKDRMNYDWSDHNPDYPSRRRQYENFIHRKLEEKEEAINRLHTDGEQLLAQNHPARNAIEAHIEAVHADWKEYLNLLICEESHLKFMEDYHKFQKDAKDAQELLRKVDTDLDQKYSPDFKDRYQIESLLRELDDQEKALDKYDTVVTSLQKRSQQVLPLRLRRETPLQPTAVEALCDYDGDQGQITRGVRYTLNKNNGDTWDVADSSGNSISAPGICFMIPPPDPDSLALTDNIAGQYENVKQKTTNSKNTLQQCYEGLKADSIGDAASIHGRQLLAGLEKINSDLDKQEKAITANLRPPLEQSRTVQDSAERSKELKNITNEVHQIEPEKTRKVQECETFIESVPSTGSAALVRNKVEETNNKYDRVVQLLNAAQKKVDVANCLEKCLQQGRDLLSTYENKLVIDDTVPEDARGLDWKTEELLAMGSELQSKRSLLNEAEQNLQKAKICSSTLASRFQEHCPDIERQEAEIYKLNQRFSNLSKQIDHRSQMLQKAKTSYSDYRAGYDDITQFLSSISNYEPQETDNIQQVETKLKNQMMLLNDIAGKEEAVQKVSANAQQYQQAVKDYEIEAEKLRSILDLENGRNGYTSKRPRLQSPAAKVKEEVSQQWLLERLMQGCCFEVQSIMWARILMLMTSTTQWGQEFFSTSQFLPESEKPLQEIWKLKKELEDETQRRQELESEIKTIQNNIVHLQNQKPQETVVKKELLKKVPDPQLDENLHKMQQSLAEEQRKNQVLQDELETLKLKLRALEYERREGGREYVVKEVLRIEQDKAQADEILKLKEELEELRRQEGTRENEVTLLRQQIFVLSNEKNTEQEKVTEKEVLKLQNDPQLEAEFQMLQENKQRESTLRQKQEEELSFLQDKLKRLEKERAIVEGQITVKEVLKVEKDLTMEREVNELRRQYEDEKSKNYSNEREKAELLRKIQVLEEENAKVVIQEKVREIVRPDPKAENEVANLRLELVQQERKCRGGEEQLRTCQTELATLRNRGPQVEVKEVIKEVIKYKNDPETERELQRLCEEIMDRTGAIERADLEIYQLKQEIQVLKDTKPQVQMKEVVQEILQYREDPKTREEVEFLRAQLADEQKKHIDLEREQLLQEEKIRQKEEELSHVREKVVQQEVVKYEQDPSLQAEVNSFSQSIENELMQIDCLREEMRKLQRRRSELERQLEELERERQARREAELEVQRLKIRLNELEEQERETTERVTVKQKVILQQDPQQEKEHSLLKLELEEEKHRRQVLQAELEALSKKLLTLERMEVKEKVVFSESVQVDRGDTEYEIQKLKSNLEEESRRKRELDADMNRLEARLSEVEFSNSKSSKELDFLREENHKLHLEKQNLLMETKRLQSEIELTATEAWDLRNMTQVDSGVNLDSRFQTLERELEDLKKLSKEKDTEIEQLQNRLKTVAIKREQRENHLRRSIVVIDPDTGKEMSPEEAHKLGLIEWSLFVKLKSQECDWEEITIKGPNGESSVILDRKSGKEFSIEDALKNGRLTMAQYDSYLNKQISIQELAVLVSGSNYKMFHPF</sequence>
<evidence type="ECO:0000256" key="11">
    <source>
        <dbReference type="ARBA" id="ARBA00023054"/>
    </source>
</evidence>
<keyword evidence="6" id="KW-1003">Cell membrane</keyword>
<gene>
    <name evidence="22" type="primary">PPL</name>
</gene>
<evidence type="ECO:0000256" key="12">
    <source>
        <dbReference type="ARBA" id="ARBA00023136"/>
    </source>
</evidence>
<dbReference type="GeneTree" id="ENSGT00940000153578"/>
<feature type="coiled-coil region" evidence="18">
    <location>
        <begin position="1350"/>
        <end position="1553"/>
    </location>
</feature>
<keyword evidence="8" id="KW-0597">Phosphoprotein</keyword>